<dbReference type="InterPro" id="IPR053014">
    <property type="entry name" value="Cuticle_assoc_divergent"/>
</dbReference>
<reference evidence="3" key="1">
    <citation type="submission" date="2022-11" db="UniProtKB">
        <authorList>
            <consortium name="WormBaseParasite"/>
        </authorList>
    </citation>
    <scope>IDENTIFICATION</scope>
</reference>
<dbReference type="PRINTS" id="PR00759">
    <property type="entry name" value="BASICPTASE"/>
</dbReference>
<dbReference type="PANTHER" id="PTHR46339">
    <property type="entry name" value="PROTEIN CBG15282-RELATED"/>
    <property type="match status" value="1"/>
</dbReference>
<dbReference type="InterPro" id="IPR020901">
    <property type="entry name" value="Prtase_inh_Kunz-CS"/>
</dbReference>
<dbReference type="Gene3D" id="4.10.410.10">
    <property type="entry name" value="Pancreatic trypsin inhibitor Kunitz domain"/>
    <property type="match status" value="2"/>
</dbReference>
<name>A0A915DPR7_9BILA</name>
<dbReference type="AlphaFoldDB" id="A0A915DPR7"/>
<dbReference type="SUPFAM" id="SSF57362">
    <property type="entry name" value="BPTI-like"/>
    <property type="match status" value="2"/>
</dbReference>
<proteinExistence type="predicted"/>
<evidence type="ECO:0000259" key="1">
    <source>
        <dbReference type="PROSITE" id="PS50279"/>
    </source>
</evidence>
<dbReference type="PROSITE" id="PS00280">
    <property type="entry name" value="BPTI_KUNITZ_1"/>
    <property type="match status" value="1"/>
</dbReference>
<accession>A0A915DPR7</accession>
<dbReference type="Pfam" id="PF00014">
    <property type="entry name" value="Kunitz_BPTI"/>
    <property type="match status" value="2"/>
</dbReference>
<dbReference type="CDD" id="cd00109">
    <property type="entry name" value="Kunitz-type"/>
    <property type="match status" value="2"/>
</dbReference>
<dbReference type="Pfam" id="PF14625">
    <property type="entry name" value="Lustrin_cystein"/>
    <property type="match status" value="1"/>
</dbReference>
<dbReference type="SMART" id="SM00131">
    <property type="entry name" value="KU"/>
    <property type="match status" value="2"/>
</dbReference>
<dbReference type="InterPro" id="IPR036880">
    <property type="entry name" value="Kunitz_BPTI_sf"/>
</dbReference>
<protein>
    <submittedName>
        <fullName evidence="3">BPTI/Kunitz inhibitor domain-containing protein</fullName>
    </submittedName>
</protein>
<organism evidence="2 3">
    <name type="scientific">Ditylenchus dipsaci</name>
    <dbReference type="NCBI Taxonomy" id="166011"/>
    <lineage>
        <taxon>Eukaryota</taxon>
        <taxon>Metazoa</taxon>
        <taxon>Ecdysozoa</taxon>
        <taxon>Nematoda</taxon>
        <taxon>Chromadorea</taxon>
        <taxon>Rhabditida</taxon>
        <taxon>Tylenchina</taxon>
        <taxon>Tylenchomorpha</taxon>
        <taxon>Sphaerularioidea</taxon>
        <taxon>Anguinidae</taxon>
        <taxon>Anguininae</taxon>
        <taxon>Ditylenchus</taxon>
    </lineage>
</organism>
<dbReference type="InterPro" id="IPR028150">
    <property type="entry name" value="Lustrin_cystein"/>
</dbReference>
<dbReference type="WBParaSite" id="jg21654">
    <property type="protein sequence ID" value="jg21654"/>
    <property type="gene ID" value="jg21654"/>
</dbReference>
<evidence type="ECO:0000313" key="2">
    <source>
        <dbReference type="Proteomes" id="UP000887574"/>
    </source>
</evidence>
<dbReference type="InterPro" id="IPR002223">
    <property type="entry name" value="Kunitz_BPTI"/>
</dbReference>
<dbReference type="Proteomes" id="UP000887574">
    <property type="component" value="Unplaced"/>
</dbReference>
<keyword evidence="2" id="KW-1185">Reference proteome</keyword>
<evidence type="ECO:0000313" key="3">
    <source>
        <dbReference type="WBParaSite" id="jg21654"/>
    </source>
</evidence>
<feature type="domain" description="BPTI/Kunitz inhibitor" evidence="1">
    <location>
        <begin position="275"/>
        <end position="303"/>
    </location>
</feature>
<feature type="domain" description="BPTI/Kunitz inhibitor" evidence="1">
    <location>
        <begin position="328"/>
        <end position="381"/>
    </location>
</feature>
<dbReference type="PANTHER" id="PTHR46339:SF7">
    <property type="entry name" value="BPTI_KUNITZ INHIBITOR DOMAIN-CONTAINING PROTEIN"/>
    <property type="match status" value="1"/>
</dbReference>
<dbReference type="PROSITE" id="PS50279">
    <property type="entry name" value="BPTI_KUNITZ_2"/>
    <property type="match status" value="2"/>
</dbReference>
<dbReference type="GO" id="GO:0004867">
    <property type="term" value="F:serine-type endopeptidase inhibitor activity"/>
    <property type="evidence" value="ECO:0007669"/>
    <property type="project" value="InterPro"/>
</dbReference>
<sequence length="457" mass="49551">MSWPEPKRLTAMRSLGGVRVRDILIRIRLGPVQQKESWGKAANMQSNAQQCGLKVGVKGADVNVPKMWSVQTNGIPYVMSKTRDGVICVLHSGEEGDPVPKCPLPEYDDDLLTMPVSQMRNTAMTDPDDHEVTMGEHINPLQFCSSTSTEYQNFVPNGGGACDKSLAQQSMENVKNVMEGVYDIHPQADGICCPNREISQQFFTCIQPKREADTGAAALLELDQDGGSTLNAGGRVHDAARTHNYDSGVLVKRSYTQAYATSTAIIMMWSRVDVTRACELFDYTGCQGNDNNFETLLDCQNTCENIIPEPQCAQGDAYKDFQGNYYVCSISGNGNTCPVNYECTFDGYVWDVVQPKPSPAYQGCDGNSNNFASREDCESYCADGVLSSVPCPSSHECTSVSTGASVINRCCPTRAYICSLPPQQGNACSSSLPPLVSTSTLSGKSALSSPTMDVVEI</sequence>